<proteinExistence type="predicted"/>
<dbReference type="EMBL" id="JAERPS020000012">
    <property type="protein sequence ID" value="MBZ9613819.1"/>
    <property type="molecule type" value="Genomic_DNA"/>
</dbReference>
<evidence type="ECO:0000259" key="1">
    <source>
        <dbReference type="Pfam" id="PF05134"/>
    </source>
</evidence>
<dbReference type="InterPro" id="IPR007813">
    <property type="entry name" value="PilN"/>
</dbReference>
<dbReference type="Pfam" id="PF05137">
    <property type="entry name" value="PilN"/>
    <property type="match status" value="1"/>
</dbReference>
<organism evidence="2 3">
    <name type="scientific">Rheinheimera maricola</name>
    <dbReference type="NCBI Taxonomy" id="2793282"/>
    <lineage>
        <taxon>Bacteria</taxon>
        <taxon>Pseudomonadati</taxon>
        <taxon>Pseudomonadota</taxon>
        <taxon>Gammaproteobacteria</taxon>
        <taxon>Chromatiales</taxon>
        <taxon>Chromatiaceae</taxon>
        <taxon>Rheinheimera</taxon>
    </lineage>
</organism>
<evidence type="ECO:0000313" key="3">
    <source>
        <dbReference type="Proteomes" id="UP000663814"/>
    </source>
</evidence>
<reference evidence="2 3" key="2">
    <citation type="submission" date="2021-08" db="EMBL/GenBank/DDBJ databases">
        <title>Rheinheimera aquimaris sp. nov., isolated from seawater of the East Sea in Korea.</title>
        <authorList>
            <person name="Kim K.H."/>
            <person name="Wenting R."/>
            <person name="Kim K.R."/>
            <person name="Jeon C.O."/>
        </authorList>
    </citation>
    <scope>NUCLEOTIDE SEQUENCE [LARGE SCALE GENOMIC DNA]</scope>
    <source>
        <strain evidence="2 3">MA-13</strain>
    </source>
</reference>
<dbReference type="Proteomes" id="UP000663814">
    <property type="component" value="Unassembled WGS sequence"/>
</dbReference>
<keyword evidence="3" id="KW-1185">Reference proteome</keyword>
<evidence type="ECO:0000313" key="2">
    <source>
        <dbReference type="EMBL" id="MBZ9613819.1"/>
    </source>
</evidence>
<accession>A0ABS7XE18</accession>
<dbReference type="SUPFAM" id="SSF53067">
    <property type="entry name" value="Actin-like ATPase domain"/>
    <property type="match status" value="1"/>
</dbReference>
<dbReference type="InterPro" id="IPR043129">
    <property type="entry name" value="ATPase_NBD"/>
</dbReference>
<reference evidence="2 3" key="1">
    <citation type="submission" date="2020-12" db="EMBL/GenBank/DDBJ databases">
        <authorList>
            <person name="Ruan W."/>
            <person name="Khan S.A."/>
            <person name="Jeon C.O."/>
        </authorList>
    </citation>
    <scope>NUCLEOTIDE SEQUENCE [LARGE SCALE GENOMIC DNA]</scope>
    <source>
        <strain evidence="2 3">MA-13</strain>
    </source>
</reference>
<dbReference type="Pfam" id="PF05134">
    <property type="entry name" value="T2SSL"/>
    <property type="match status" value="1"/>
</dbReference>
<sequence length="500" mass="56169">MLRKITQHLGRKSESSEIAAVIHLAQQTIKLLVLRNGEVIQNQIFDDNAASVQENLRAAIRDIPGSSMLHLVLSAEHYQLVQLDKPAVAADEMLQALPWQVKELVTVPPEDMLLDYIDLPGGNSQQTKISVVVASLSWLQQVVALVDAAGLQVSTIVPDEWLLPRLLPKAEQATMLVAHQQDQEVLIQIVRDGLLYFSRRTRGFSRINLSSETELREGMLDRLLLELQRSMDYFESQLKQPPVRDIRLMMANTDLMCQLFRQNGFTRTEPLTPYAGAPVADYEELLLRCPVIAVENAIAAGKLKQHVNLYQPLLHPVRERLSLQRLAVALTSLVAVVAVSGLLLLQQHSQAATALANTQLNLTQQLEQITLYQQALSQRKADDGLIRQYQQAERAVAHKQQLLDYLSVQQQQASQVYSPVLQHLQQIDIDDLWLQNFALRQQHSSFSGITLKPASVTLWLESLRQLGYFRGQRFSQVSLTQVEGETAVGFELIAQQGDTP</sequence>
<dbReference type="InterPro" id="IPR024230">
    <property type="entry name" value="GspL_cyto_dom"/>
</dbReference>
<comment type="caution">
    <text evidence="2">The sequence shown here is derived from an EMBL/GenBank/DDBJ whole genome shotgun (WGS) entry which is preliminary data.</text>
</comment>
<protein>
    <recommendedName>
        <fullName evidence="1">GspL cytoplasmic actin-ATPase-like domain-containing protein</fullName>
    </recommendedName>
</protein>
<feature type="domain" description="GspL cytoplasmic actin-ATPase-like" evidence="1">
    <location>
        <begin position="53"/>
        <end position="165"/>
    </location>
</feature>
<gene>
    <name evidence="2" type="ORF">I4W93_019675</name>
</gene>
<name>A0ABS7XE18_9GAMM</name>
<dbReference type="RefSeq" id="WP_205313652.1">
    <property type="nucleotide sequence ID" value="NZ_JAERPS020000012.1"/>
</dbReference>
<dbReference type="Gene3D" id="3.30.420.380">
    <property type="match status" value="1"/>
</dbReference>